<dbReference type="Proteomes" id="UP000711488">
    <property type="component" value="Unassembled WGS sequence"/>
</dbReference>
<feature type="non-terminal residue" evidence="6">
    <location>
        <position position="1"/>
    </location>
</feature>
<dbReference type="FunFam" id="1.20.1740.10:FF:000095">
    <property type="entry name" value="B(0,+)-type amino acid transporter 1-like"/>
    <property type="match status" value="1"/>
</dbReference>
<dbReference type="InterPro" id="IPR050598">
    <property type="entry name" value="AminoAcid_Transporter"/>
</dbReference>
<dbReference type="PANTHER" id="PTHR11785:SF531">
    <property type="entry name" value="LARGE NEUTRAL AMINO ACIDS TRANSPORTER SMALL SUBUNIT 1"/>
    <property type="match status" value="1"/>
</dbReference>
<evidence type="ECO:0000256" key="1">
    <source>
        <dbReference type="ARBA" id="ARBA00004141"/>
    </source>
</evidence>
<evidence type="ECO:0000256" key="5">
    <source>
        <dbReference type="SAM" id="Phobius"/>
    </source>
</evidence>
<protein>
    <recommendedName>
        <fullName evidence="7">Amino acid permease/ SLC12A domain-containing protein</fullName>
    </recommendedName>
</protein>
<dbReference type="Pfam" id="PF13520">
    <property type="entry name" value="AA_permease_2"/>
    <property type="match status" value="1"/>
</dbReference>
<keyword evidence="4 5" id="KW-0472">Membrane</keyword>
<name>A0A6A0GTZ8_HYAAZ</name>
<feature type="transmembrane region" description="Helical" evidence="5">
    <location>
        <begin position="188"/>
        <end position="205"/>
    </location>
</feature>
<keyword evidence="3 5" id="KW-1133">Transmembrane helix</keyword>
<accession>A0A6A0GTZ8</accession>
<dbReference type="EMBL" id="JQDR03014278">
    <property type="protein sequence ID" value="KAA0188356.1"/>
    <property type="molecule type" value="Genomic_DNA"/>
</dbReference>
<evidence type="ECO:0000256" key="3">
    <source>
        <dbReference type="ARBA" id="ARBA00022989"/>
    </source>
</evidence>
<evidence type="ECO:0000256" key="4">
    <source>
        <dbReference type="ARBA" id="ARBA00023136"/>
    </source>
</evidence>
<feature type="transmembrane region" description="Helical" evidence="5">
    <location>
        <begin position="101"/>
        <end position="119"/>
    </location>
</feature>
<organism evidence="6">
    <name type="scientific">Hyalella azteca</name>
    <name type="common">Amphipod</name>
    <dbReference type="NCBI Taxonomy" id="294128"/>
    <lineage>
        <taxon>Eukaryota</taxon>
        <taxon>Metazoa</taxon>
        <taxon>Ecdysozoa</taxon>
        <taxon>Arthropoda</taxon>
        <taxon>Crustacea</taxon>
        <taxon>Multicrustacea</taxon>
        <taxon>Malacostraca</taxon>
        <taxon>Eumalacostraca</taxon>
        <taxon>Peracarida</taxon>
        <taxon>Amphipoda</taxon>
        <taxon>Senticaudata</taxon>
        <taxon>Talitrida</taxon>
        <taxon>Talitroidea</taxon>
        <taxon>Hyalellidae</taxon>
        <taxon>Hyalella</taxon>
    </lineage>
</organism>
<reference evidence="6" key="2">
    <citation type="journal article" date="2018" name="Environ. Sci. Technol.">
        <title>The Toxicogenome of Hyalella azteca: A Model for Sediment Ecotoxicology and Evolutionary Toxicology.</title>
        <authorList>
            <person name="Poynton H.C."/>
            <person name="Hasenbein S."/>
            <person name="Benoit J.B."/>
            <person name="Sepulveda M.S."/>
            <person name="Poelchau M.F."/>
            <person name="Hughes D.S.T."/>
            <person name="Murali S.C."/>
            <person name="Chen S."/>
            <person name="Glastad K.M."/>
            <person name="Goodisman M.A.D."/>
            <person name="Werren J.H."/>
            <person name="Vineis J.H."/>
            <person name="Bowen J.L."/>
            <person name="Friedrich M."/>
            <person name="Jones J."/>
            <person name="Robertson H.M."/>
            <person name="Feyereisen R."/>
            <person name="Mechler-Hickson A."/>
            <person name="Mathers N."/>
            <person name="Lee C.E."/>
            <person name="Colbourne J.K."/>
            <person name="Biales A."/>
            <person name="Johnston J.S."/>
            <person name="Wellborn G.A."/>
            <person name="Rosendale A.J."/>
            <person name="Cridge A.G."/>
            <person name="Munoz-Torres M.C."/>
            <person name="Bain P.A."/>
            <person name="Manny A.R."/>
            <person name="Major K.M."/>
            <person name="Lambert F.N."/>
            <person name="Vulpe C.D."/>
            <person name="Tuck P."/>
            <person name="Blalock B.J."/>
            <person name="Lin Y.Y."/>
            <person name="Smith M.E."/>
            <person name="Ochoa-Acuna H."/>
            <person name="Chen M.M."/>
            <person name="Childers C.P."/>
            <person name="Qu J."/>
            <person name="Dugan S."/>
            <person name="Lee S.L."/>
            <person name="Chao H."/>
            <person name="Dinh H."/>
            <person name="Han Y."/>
            <person name="Doddapaneni H."/>
            <person name="Worley K.C."/>
            <person name="Muzny D.M."/>
            <person name="Gibbs R.A."/>
            <person name="Richards S."/>
        </authorList>
    </citation>
    <scope>NUCLEOTIDE SEQUENCE</scope>
    <source>
        <strain evidence="6">HAZT.00-mixed</strain>
        <tissue evidence="6">Whole organism</tissue>
    </source>
</reference>
<gene>
    <name evidence="6" type="ORF">HAZT_HAZT010399</name>
</gene>
<sequence length="236" mass="26202">RNLPLAIYISITLVTIVYVLTNVAFYTTLSPAEVLGSEAVAVTFAERLYGSWAFIIPVFVAFSTFGAVNGVLLTSSRLFYAGALEGQMPQILTMIQIDRMTPAPAVLFMAFLSLLYLFSSNIYALISYVGFATWLSIGLAVVCVPYLRWKRPDLERPIKVNLFFPIIYIIATVFITIVPMIAAPVETGYGVAIIMTGVPVYFLFIKLKKPASVQRVLNSWTLALQKFFMVVRPNTS</sequence>
<comment type="caution">
    <text evidence="6">The sequence shown here is derived from an EMBL/GenBank/DDBJ whole genome shotgun (WGS) entry which is preliminary data.</text>
</comment>
<evidence type="ECO:0000313" key="6">
    <source>
        <dbReference type="EMBL" id="KAA0188356.1"/>
    </source>
</evidence>
<dbReference type="Gene3D" id="1.20.1740.10">
    <property type="entry name" value="Amino acid/polyamine transporter I"/>
    <property type="match status" value="1"/>
</dbReference>
<evidence type="ECO:0000256" key="2">
    <source>
        <dbReference type="ARBA" id="ARBA00022692"/>
    </source>
</evidence>
<reference evidence="6" key="3">
    <citation type="submission" date="2019-06" db="EMBL/GenBank/DDBJ databases">
        <authorList>
            <person name="Poynton C."/>
            <person name="Hasenbein S."/>
            <person name="Benoit J.B."/>
            <person name="Sepulveda M.S."/>
            <person name="Poelchau M.F."/>
            <person name="Murali S.C."/>
            <person name="Chen S."/>
            <person name="Glastad K.M."/>
            <person name="Werren J.H."/>
            <person name="Vineis J.H."/>
            <person name="Bowen J.L."/>
            <person name="Friedrich M."/>
            <person name="Jones J."/>
            <person name="Robertson H.M."/>
            <person name="Feyereisen R."/>
            <person name="Mechler-Hickson A."/>
            <person name="Mathers N."/>
            <person name="Lee C.E."/>
            <person name="Colbourne J.K."/>
            <person name="Biales A."/>
            <person name="Johnston J.S."/>
            <person name="Wellborn G.A."/>
            <person name="Rosendale A.J."/>
            <person name="Cridge A.G."/>
            <person name="Munoz-Torres M.C."/>
            <person name="Bain P.A."/>
            <person name="Manny A.R."/>
            <person name="Major K.M."/>
            <person name="Lambert F.N."/>
            <person name="Vulpe C.D."/>
            <person name="Tuck P."/>
            <person name="Blalock B.J."/>
            <person name="Lin Y.-Y."/>
            <person name="Smith M.E."/>
            <person name="Ochoa-Acuna H."/>
            <person name="Chen M.-J.M."/>
            <person name="Childers C.P."/>
            <person name="Qu J."/>
            <person name="Dugan S."/>
            <person name="Lee S.L."/>
            <person name="Chao H."/>
            <person name="Dinh H."/>
            <person name="Han Y."/>
            <person name="Doddapaneni H."/>
            <person name="Worley K.C."/>
            <person name="Muzny D.M."/>
            <person name="Gibbs R.A."/>
            <person name="Richards S."/>
        </authorList>
    </citation>
    <scope>NUCLEOTIDE SEQUENCE</scope>
    <source>
        <strain evidence="6">HAZT.00-mixed</strain>
        <tissue evidence="6">Whole organism</tissue>
    </source>
</reference>
<feature type="transmembrane region" description="Helical" evidence="5">
    <location>
        <begin position="7"/>
        <end position="29"/>
    </location>
</feature>
<feature type="transmembrane region" description="Helical" evidence="5">
    <location>
        <begin position="49"/>
        <end position="80"/>
    </location>
</feature>
<dbReference type="PANTHER" id="PTHR11785">
    <property type="entry name" value="AMINO ACID TRANSPORTER"/>
    <property type="match status" value="1"/>
</dbReference>
<comment type="subcellular location">
    <subcellularLocation>
        <location evidence="1">Membrane</location>
        <topology evidence="1">Multi-pass membrane protein</topology>
    </subcellularLocation>
</comment>
<evidence type="ECO:0008006" key="7">
    <source>
        <dbReference type="Google" id="ProtNLM"/>
    </source>
</evidence>
<feature type="transmembrane region" description="Helical" evidence="5">
    <location>
        <begin position="160"/>
        <end position="182"/>
    </location>
</feature>
<dbReference type="GO" id="GO:0015179">
    <property type="term" value="F:L-amino acid transmembrane transporter activity"/>
    <property type="evidence" value="ECO:0007669"/>
    <property type="project" value="TreeGrafter"/>
</dbReference>
<dbReference type="AlphaFoldDB" id="A0A6A0GTZ8"/>
<proteinExistence type="predicted"/>
<reference evidence="6" key="1">
    <citation type="submission" date="2014-08" db="EMBL/GenBank/DDBJ databases">
        <authorList>
            <person name="Murali S."/>
            <person name="Richards S."/>
            <person name="Bandaranaike D."/>
            <person name="Bellair M."/>
            <person name="Blankenburg K."/>
            <person name="Chao H."/>
            <person name="Dinh H."/>
            <person name="Doddapaneni H."/>
            <person name="Dugan-Rocha S."/>
            <person name="Elkadiri S."/>
            <person name="Gnanaolivu R."/>
            <person name="Hughes D."/>
            <person name="Lee S."/>
            <person name="Li M."/>
            <person name="Ming W."/>
            <person name="Munidasa M."/>
            <person name="Muniz J."/>
            <person name="Nguyen L."/>
            <person name="Osuji N."/>
            <person name="Pu L.-L."/>
            <person name="Puazo M."/>
            <person name="Skinner E."/>
            <person name="Qu C."/>
            <person name="Quiroz J."/>
            <person name="Raj R."/>
            <person name="Weissenberger G."/>
            <person name="Xin Y."/>
            <person name="Zou X."/>
            <person name="Han Y."/>
            <person name="Worley K."/>
            <person name="Muzny D."/>
            <person name="Gibbs R."/>
        </authorList>
    </citation>
    <scope>NUCLEOTIDE SEQUENCE</scope>
    <source>
        <strain evidence="6">HAZT.00-mixed</strain>
        <tissue evidence="6">Whole organism</tissue>
    </source>
</reference>
<dbReference type="GO" id="GO:0016020">
    <property type="term" value="C:membrane"/>
    <property type="evidence" value="ECO:0007669"/>
    <property type="project" value="UniProtKB-SubCell"/>
</dbReference>
<dbReference type="InterPro" id="IPR002293">
    <property type="entry name" value="AA/rel_permease1"/>
</dbReference>
<feature type="transmembrane region" description="Helical" evidence="5">
    <location>
        <begin position="125"/>
        <end position="148"/>
    </location>
</feature>
<dbReference type="OrthoDB" id="10062876at2759"/>
<keyword evidence="2 5" id="KW-0812">Transmembrane</keyword>